<keyword evidence="4" id="KW-0931">ER-Golgi transport</keyword>
<evidence type="ECO:0000256" key="3">
    <source>
        <dbReference type="ARBA" id="ARBA00022448"/>
    </source>
</evidence>
<protein>
    <recommendedName>
        <fullName evidence="7">Gamma-soluble NSF attachment protein</fullName>
    </recommendedName>
    <alternativeName>
        <fullName evidence="8">N-ethylmaleimide-sensitive factor attachment protein gamma</fullName>
    </alternativeName>
</protein>
<evidence type="ECO:0000256" key="1">
    <source>
        <dbReference type="ARBA" id="ARBA00004170"/>
    </source>
</evidence>
<dbReference type="PANTHER" id="PTHR13768:SF2">
    <property type="entry name" value="GAMMA-SOLUBLE NSF ATTACHMENT PROTEIN"/>
    <property type="match status" value="1"/>
</dbReference>
<dbReference type="GO" id="GO:0006886">
    <property type="term" value="P:intracellular protein transport"/>
    <property type="evidence" value="ECO:0007669"/>
    <property type="project" value="InterPro"/>
</dbReference>
<dbReference type="GO" id="GO:0031201">
    <property type="term" value="C:SNARE complex"/>
    <property type="evidence" value="ECO:0007669"/>
    <property type="project" value="TreeGrafter"/>
</dbReference>
<gene>
    <name evidence="11" type="ORF">MB84_30085</name>
</gene>
<evidence type="ECO:0000256" key="2">
    <source>
        <dbReference type="ARBA" id="ARBA00010050"/>
    </source>
</evidence>
<evidence type="ECO:0000256" key="8">
    <source>
        <dbReference type="ARBA" id="ARBA00042485"/>
    </source>
</evidence>
<dbReference type="InterPro" id="IPR019734">
    <property type="entry name" value="TPR_rpt"/>
</dbReference>
<evidence type="ECO:0000256" key="6">
    <source>
        <dbReference type="ARBA" id="ARBA00023136"/>
    </source>
</evidence>
<dbReference type="Proteomes" id="UP000035050">
    <property type="component" value="Plasmid pPO70-2"/>
</dbReference>
<dbReference type="KEGG" id="pox:MB84_30085"/>
<evidence type="ECO:0000256" key="9">
    <source>
        <dbReference type="PROSITE-ProRule" id="PRU00339"/>
    </source>
</evidence>
<name>A0A0G3ICR4_9BURK</name>
<keyword evidence="12" id="KW-1185">Reference proteome</keyword>
<dbReference type="Gene3D" id="1.25.40.10">
    <property type="entry name" value="Tetratricopeptide repeat domain"/>
    <property type="match status" value="3"/>
</dbReference>
<feature type="compositionally biased region" description="Basic and acidic residues" evidence="10">
    <location>
        <begin position="703"/>
        <end position="717"/>
    </location>
</feature>
<evidence type="ECO:0000256" key="4">
    <source>
        <dbReference type="ARBA" id="ARBA00022892"/>
    </source>
</evidence>
<dbReference type="AlphaFoldDB" id="A0A0G3ICR4"/>
<dbReference type="InterPro" id="IPR000744">
    <property type="entry name" value="NSF_attach"/>
</dbReference>
<organism evidence="11 12">
    <name type="scientific">Pandoraea oxalativorans</name>
    <dbReference type="NCBI Taxonomy" id="573737"/>
    <lineage>
        <taxon>Bacteria</taxon>
        <taxon>Pseudomonadati</taxon>
        <taxon>Pseudomonadota</taxon>
        <taxon>Betaproteobacteria</taxon>
        <taxon>Burkholderiales</taxon>
        <taxon>Burkholderiaceae</taxon>
        <taxon>Pandoraea</taxon>
    </lineage>
</organism>
<evidence type="ECO:0000256" key="7">
    <source>
        <dbReference type="ARBA" id="ARBA00040047"/>
    </source>
</evidence>
<dbReference type="GO" id="GO:0019905">
    <property type="term" value="F:syntaxin binding"/>
    <property type="evidence" value="ECO:0007669"/>
    <property type="project" value="TreeGrafter"/>
</dbReference>
<dbReference type="EMBL" id="CP011519">
    <property type="protein sequence ID" value="AKK25007.1"/>
    <property type="molecule type" value="Genomic_DNA"/>
</dbReference>
<dbReference type="SUPFAM" id="SSF48452">
    <property type="entry name" value="TPR-like"/>
    <property type="match status" value="3"/>
</dbReference>
<sequence>MHFPTMSPTKSGPGVDFSAGFAEAHSAISAVLAALDFNDAQAVAAAQLSLQTQALALFPATCFDGVDPDRVGRALAALILSHGAGQRNQPMQWIASSANDALRTLSDRLTPTGQDALLGSLEYGQEDNEFSKYFAAADRHCLAGHLHHRWADTHPFAGGTGKTSEDAAAQAAPSAWAAAQAYRQAAGAYEQAGAAELATGAWQRVVDAATQAAAAYLRSYQPLKAADAYELVATANTQAGQPGPATDARRRASAAALTAANGYLLAGAPAQAADVYARAAEICTHTYERLAAADAWLKAADAYLRSDRPAQAVAAYRRAAELYTHEGRFASAAVAYVRGRQPKSAVKAWQQAARAYTETGQPARAGDACRSQADIFSAELGQPVKAAQAYELAATAYREAAMASAGANDSLAAASHYLMAAQAYKLAATAYHTIAKASAGAFDALAGALRDLMAARVYAATGQTMRATDADLAEQQDKWAIYAYQEAARAFNRAKEFSKAADAYALAELHPEAASACLKAASACLKEAKPLQAADAYFRVGFHLRQAGQPRDEVAKAFLEAAEIYQREGEDELAAHAYAKAKQRTRAADLYLKHARACLQAEKPAQAAKAFVQAGFQLRKAGRPRDEVAEVFATAAAIYDREGAQELAASAFMEAGLLPHAVSRYTRLNMHAMVGDAFEQENMPEEAAGAFWRASQRERVIYGPETRERRSAREHSARQAKNLFRQADKGSAQFGRMDPDL</sequence>
<dbReference type="PATRIC" id="fig|573737.6.peg.6077"/>
<keyword evidence="5" id="KW-0653">Protein transport</keyword>
<evidence type="ECO:0000313" key="12">
    <source>
        <dbReference type="Proteomes" id="UP000035050"/>
    </source>
</evidence>
<dbReference type="GO" id="GO:0016192">
    <property type="term" value="P:vesicle-mediated transport"/>
    <property type="evidence" value="ECO:0007669"/>
    <property type="project" value="UniProtKB-KW"/>
</dbReference>
<evidence type="ECO:0000256" key="5">
    <source>
        <dbReference type="ARBA" id="ARBA00022927"/>
    </source>
</evidence>
<comment type="similarity">
    <text evidence="2">Belongs to the SNAP family.</text>
</comment>
<evidence type="ECO:0000313" key="11">
    <source>
        <dbReference type="EMBL" id="AKK25007.1"/>
    </source>
</evidence>
<dbReference type="InterPro" id="IPR011990">
    <property type="entry name" value="TPR-like_helical_dom_sf"/>
</dbReference>
<dbReference type="Pfam" id="PF14938">
    <property type="entry name" value="SNAP"/>
    <property type="match status" value="2"/>
</dbReference>
<dbReference type="GO" id="GO:0005483">
    <property type="term" value="F:soluble NSF attachment protein activity"/>
    <property type="evidence" value="ECO:0007669"/>
    <property type="project" value="TreeGrafter"/>
</dbReference>
<keyword evidence="3" id="KW-0813">Transport</keyword>
<dbReference type="PROSITE" id="PS50005">
    <property type="entry name" value="TPR"/>
    <property type="match status" value="1"/>
</dbReference>
<feature type="region of interest" description="Disordered" evidence="10">
    <location>
        <begin position="703"/>
        <end position="741"/>
    </location>
</feature>
<reference evidence="11" key="1">
    <citation type="submission" date="2016-06" db="EMBL/GenBank/DDBJ databases">
        <title>Pandoraea oxalativorans DSM 23570 Genome Sequencing.</title>
        <authorList>
            <person name="Ee R."/>
            <person name="Lim Y.-L."/>
            <person name="Yong D."/>
            <person name="Yin W.-F."/>
            <person name="Chan K.-G."/>
        </authorList>
    </citation>
    <scope>NUCLEOTIDE SEQUENCE</scope>
    <source>
        <strain evidence="11">DSM 23570</strain>
        <plasmid evidence="11">pPO70-2</plasmid>
    </source>
</reference>
<feature type="repeat" description="TPR" evidence="9">
    <location>
        <begin position="293"/>
        <end position="326"/>
    </location>
</feature>
<dbReference type="GO" id="GO:0005774">
    <property type="term" value="C:vacuolar membrane"/>
    <property type="evidence" value="ECO:0007669"/>
    <property type="project" value="TreeGrafter"/>
</dbReference>
<dbReference type="PANTHER" id="PTHR13768">
    <property type="entry name" value="SOLUBLE NSF ATTACHMENT PROTEIN SNAP"/>
    <property type="match status" value="1"/>
</dbReference>
<comment type="subcellular location">
    <subcellularLocation>
        <location evidence="1">Membrane</location>
        <topology evidence="1">Peripheral membrane protein</topology>
    </subcellularLocation>
</comment>
<keyword evidence="11" id="KW-0614">Plasmid</keyword>
<keyword evidence="6" id="KW-0472">Membrane</keyword>
<proteinExistence type="inferred from homology"/>
<keyword evidence="9" id="KW-0802">TPR repeat</keyword>
<geneLocation type="plasmid" evidence="11 12">
    <name>pPO70-2</name>
</geneLocation>
<accession>A0A0G3ICR4</accession>
<evidence type="ECO:0000256" key="10">
    <source>
        <dbReference type="SAM" id="MobiDB-lite"/>
    </source>
</evidence>